<dbReference type="RefSeq" id="WP_304485363.1">
    <property type="nucleotide sequence ID" value="NZ_JAUQOQ010000028.1"/>
</dbReference>
<dbReference type="Proteomes" id="UP001577047">
    <property type="component" value="Unassembled WGS sequence"/>
</dbReference>
<dbReference type="Gene3D" id="1.10.405.40">
    <property type="match status" value="1"/>
</dbReference>
<dbReference type="EC" id="1.13.12.3" evidence="3"/>
<name>A0ABV4ZF15_9PSED</name>
<feature type="domain" description="Amine oxidase" evidence="7">
    <location>
        <begin position="55"/>
        <end position="530"/>
    </location>
</feature>
<dbReference type="PANTHER" id="PTHR10742:SF410">
    <property type="entry name" value="LYSINE-SPECIFIC HISTONE DEMETHYLASE 2"/>
    <property type="match status" value="1"/>
</dbReference>
<evidence type="ECO:0000313" key="9">
    <source>
        <dbReference type="Proteomes" id="UP001577047"/>
    </source>
</evidence>
<evidence type="ECO:0000256" key="3">
    <source>
        <dbReference type="ARBA" id="ARBA00012535"/>
    </source>
</evidence>
<gene>
    <name evidence="8" type="ORF">ACE1YR_21615</name>
</gene>
<evidence type="ECO:0000256" key="4">
    <source>
        <dbReference type="ARBA" id="ARBA00017871"/>
    </source>
</evidence>
<accession>A0ABV4ZF15</accession>
<dbReference type="Gene3D" id="3.50.50.60">
    <property type="entry name" value="FAD/NAD(P)-binding domain"/>
    <property type="match status" value="1"/>
</dbReference>
<dbReference type="InterPro" id="IPR036188">
    <property type="entry name" value="FAD/NAD-bd_sf"/>
</dbReference>
<organism evidence="8 9">
    <name type="scientific">Pseudomonas boreofloridensis</name>
    <dbReference type="NCBI Taxonomy" id="3064348"/>
    <lineage>
        <taxon>Bacteria</taxon>
        <taxon>Pseudomonadati</taxon>
        <taxon>Pseudomonadota</taxon>
        <taxon>Gammaproteobacteria</taxon>
        <taxon>Pseudomonadales</taxon>
        <taxon>Pseudomonadaceae</taxon>
        <taxon>Pseudomonas</taxon>
    </lineage>
</organism>
<dbReference type="EMBL" id="JBHFXX010000031">
    <property type="protein sequence ID" value="MFB3802995.1"/>
    <property type="molecule type" value="Genomic_DNA"/>
</dbReference>
<dbReference type="InterPro" id="IPR002937">
    <property type="entry name" value="Amino_oxidase"/>
</dbReference>
<protein>
    <recommendedName>
        <fullName evidence="4">Tryptophan 2-monooxygenase</fullName>
        <ecNumber evidence="3">1.13.12.3</ecNumber>
    </recommendedName>
</protein>
<comment type="caution">
    <text evidence="8">The sequence shown here is derived from an EMBL/GenBank/DDBJ whole genome shotgun (WGS) entry which is preliminary data.</text>
</comment>
<proteinExistence type="inferred from homology"/>
<dbReference type="Gene3D" id="3.90.660.10">
    <property type="match status" value="1"/>
</dbReference>
<dbReference type="SUPFAM" id="SSF54373">
    <property type="entry name" value="FAD-linked reductases, C-terminal domain"/>
    <property type="match status" value="1"/>
</dbReference>
<evidence type="ECO:0000256" key="1">
    <source>
        <dbReference type="ARBA" id="ARBA00004814"/>
    </source>
</evidence>
<dbReference type="SUPFAM" id="SSF51905">
    <property type="entry name" value="FAD/NAD(P)-binding domain"/>
    <property type="match status" value="1"/>
</dbReference>
<evidence type="ECO:0000256" key="6">
    <source>
        <dbReference type="ARBA" id="ARBA00047321"/>
    </source>
</evidence>
<evidence type="ECO:0000259" key="7">
    <source>
        <dbReference type="Pfam" id="PF01593"/>
    </source>
</evidence>
<sequence length="560" mass="62102">MNKKNRHPADGKPPVTIFGPDFPFAFDDWLEHPAGLGSIPVERQGEEVAIVGAGIAGLVAAYELMKLGLKPVVYEASKLGGRLRSQAFNGTDAIVAELGGMRFPVSSTAFYHYVDKLGLETRPFPNPLTPASPSTVIDLEGQTYYAENPGDLPPIFREVADAWADALEDRASFGEIQQAIRERDVPRLKALWNTLVPLWDDRTFYDFVATSKAFAQLSFQHREVFGQVGFGTGGWDSDFPNSMLEIFRVVMTNCDDHQHLVVGGVEQVPQGIWRHAPAQAAHWPAGTSLKSLHGGAPRAGVKRIARASDGRLAVTDNYGDCRHYAAVLTTCQSWLLTTQIDCEEALFSQKMWMALDRTRYMQSSKTFVMVDRPFWKDKDPETGRDLLSMTLTDRLTRGTYLFDNGDDKPGVICLSYAWMSDALKMLPHPTEKRVQLALDSLKKIYPKTDIAGHIIGDPITISWEADPYFLGAFKGALPGHYRYNQRMYAHFMQQDLPAEQRGIFIAGDDVSWTPAWVEGAVQTSLNAVWGIMNHFGGRTHPDNPGPGDVFADIGPIALPD</sequence>
<dbReference type="Pfam" id="PF01593">
    <property type="entry name" value="Amino_oxidase"/>
    <property type="match status" value="1"/>
</dbReference>
<keyword evidence="5" id="KW-0073">Auxin biosynthesis</keyword>
<comment type="pathway">
    <text evidence="1">Plant hormone metabolism; auxin biosynthesis.</text>
</comment>
<evidence type="ECO:0000256" key="2">
    <source>
        <dbReference type="ARBA" id="ARBA00005833"/>
    </source>
</evidence>
<dbReference type="InterPro" id="IPR050281">
    <property type="entry name" value="Flavin_monoamine_oxidase"/>
</dbReference>
<keyword evidence="9" id="KW-1185">Reference proteome</keyword>
<dbReference type="PANTHER" id="PTHR10742">
    <property type="entry name" value="FLAVIN MONOAMINE OXIDASE"/>
    <property type="match status" value="1"/>
</dbReference>
<comment type="catalytic activity">
    <reaction evidence="6">
        <text>L-tryptophan + O2 = indole-3-acetamide + CO2 + H2O</text>
        <dbReference type="Rhea" id="RHEA:16165"/>
        <dbReference type="ChEBI" id="CHEBI:15377"/>
        <dbReference type="ChEBI" id="CHEBI:15379"/>
        <dbReference type="ChEBI" id="CHEBI:16031"/>
        <dbReference type="ChEBI" id="CHEBI:16526"/>
        <dbReference type="ChEBI" id="CHEBI:57912"/>
        <dbReference type="EC" id="1.13.12.3"/>
    </reaction>
</comment>
<evidence type="ECO:0000256" key="5">
    <source>
        <dbReference type="ARBA" id="ARBA00023070"/>
    </source>
</evidence>
<comment type="similarity">
    <text evidence="2">Belongs to the tryptophan 2-monooxygenase family.</text>
</comment>
<reference evidence="8 9" key="1">
    <citation type="submission" date="2024-09" db="EMBL/GenBank/DDBJ databases">
        <authorList>
            <person name="Fullem K."/>
        </authorList>
    </citation>
    <scope>NUCLEOTIDE SEQUENCE [LARGE SCALE GENOMIC DNA]</scope>
    <source>
        <strain evidence="9">K1(2024)</strain>
    </source>
</reference>
<evidence type="ECO:0000313" key="8">
    <source>
        <dbReference type="EMBL" id="MFB3802995.1"/>
    </source>
</evidence>